<protein>
    <recommendedName>
        <fullName evidence="3">Secreted protein</fullName>
    </recommendedName>
</protein>
<sequence length="142" mass="15809">MLTVYWFLSPLCAFTQHVSKETRIPFRARAVRVTSYPNGEKTHSEPSGLQECGHCPSPDVWTQLSPVTLVTTGLRSLTAACPPRVHSCQESCRVRGNVVSQHHYGHMQYKRSQCSLGFPFHSCWLHCCDDVTEKACAGGDVS</sequence>
<organism evidence="1 2">
    <name type="scientific">Ilyodon furcidens</name>
    <name type="common">goldbreast splitfin</name>
    <dbReference type="NCBI Taxonomy" id="33524"/>
    <lineage>
        <taxon>Eukaryota</taxon>
        <taxon>Metazoa</taxon>
        <taxon>Chordata</taxon>
        <taxon>Craniata</taxon>
        <taxon>Vertebrata</taxon>
        <taxon>Euteleostomi</taxon>
        <taxon>Actinopterygii</taxon>
        <taxon>Neopterygii</taxon>
        <taxon>Teleostei</taxon>
        <taxon>Neoteleostei</taxon>
        <taxon>Acanthomorphata</taxon>
        <taxon>Ovalentaria</taxon>
        <taxon>Atherinomorphae</taxon>
        <taxon>Cyprinodontiformes</taxon>
        <taxon>Goodeidae</taxon>
        <taxon>Ilyodon</taxon>
    </lineage>
</organism>
<dbReference type="EMBL" id="JAHRIQ010046397">
    <property type="protein sequence ID" value="MEQ2235340.1"/>
    <property type="molecule type" value="Genomic_DNA"/>
</dbReference>
<proteinExistence type="predicted"/>
<evidence type="ECO:0000313" key="1">
    <source>
        <dbReference type="EMBL" id="MEQ2235340.1"/>
    </source>
</evidence>
<evidence type="ECO:0000313" key="2">
    <source>
        <dbReference type="Proteomes" id="UP001482620"/>
    </source>
</evidence>
<reference evidence="1 2" key="1">
    <citation type="submission" date="2021-06" db="EMBL/GenBank/DDBJ databases">
        <authorList>
            <person name="Palmer J.M."/>
        </authorList>
    </citation>
    <scope>NUCLEOTIDE SEQUENCE [LARGE SCALE GENOMIC DNA]</scope>
    <source>
        <strain evidence="2">if_2019</strain>
        <tissue evidence="1">Muscle</tissue>
    </source>
</reference>
<accession>A0ABV0TSR1</accession>
<keyword evidence="2" id="KW-1185">Reference proteome</keyword>
<gene>
    <name evidence="1" type="ORF">ILYODFUR_001306</name>
</gene>
<name>A0ABV0TSR1_9TELE</name>
<comment type="caution">
    <text evidence="1">The sequence shown here is derived from an EMBL/GenBank/DDBJ whole genome shotgun (WGS) entry which is preliminary data.</text>
</comment>
<evidence type="ECO:0008006" key="3">
    <source>
        <dbReference type="Google" id="ProtNLM"/>
    </source>
</evidence>
<dbReference type="Proteomes" id="UP001482620">
    <property type="component" value="Unassembled WGS sequence"/>
</dbReference>